<organism evidence="1">
    <name type="scientific">uncultured Acidimicrobiales bacterium</name>
    <dbReference type="NCBI Taxonomy" id="310071"/>
    <lineage>
        <taxon>Bacteria</taxon>
        <taxon>Bacillati</taxon>
        <taxon>Actinomycetota</taxon>
        <taxon>Acidimicrobiia</taxon>
        <taxon>Acidimicrobiales</taxon>
        <taxon>environmental samples</taxon>
    </lineage>
</organism>
<evidence type="ECO:0000313" key="1">
    <source>
        <dbReference type="EMBL" id="CAA9243673.1"/>
    </source>
</evidence>
<proteinExistence type="predicted"/>
<dbReference type="AlphaFoldDB" id="A0A6J4I930"/>
<sequence length="29" mass="3101">MSYVDTFITVADDCPATVGEVPASKWRAA</sequence>
<dbReference type="EMBL" id="CADCTF010000096">
    <property type="protein sequence ID" value="CAA9243673.1"/>
    <property type="molecule type" value="Genomic_DNA"/>
</dbReference>
<name>A0A6J4I930_9ACTN</name>
<reference evidence="1" key="1">
    <citation type="submission" date="2020-02" db="EMBL/GenBank/DDBJ databases">
        <authorList>
            <person name="Meier V. D."/>
        </authorList>
    </citation>
    <scope>NUCLEOTIDE SEQUENCE</scope>
    <source>
        <strain evidence="1">AVDCRST_MAG50</strain>
    </source>
</reference>
<accession>A0A6J4I930</accession>
<protein>
    <submittedName>
        <fullName evidence="1">Uncharacterized protein</fullName>
    </submittedName>
</protein>
<gene>
    <name evidence="1" type="ORF">AVDCRST_MAG50-1790</name>
</gene>